<feature type="chain" id="PRO_5013348550" evidence="1">
    <location>
        <begin position="29"/>
        <end position="148"/>
    </location>
</feature>
<accession>A0A238Y075</accession>
<evidence type="ECO:0000256" key="1">
    <source>
        <dbReference type="SAM" id="SignalP"/>
    </source>
</evidence>
<proteinExistence type="predicted"/>
<name>A0A238Y075_9BACT</name>
<protein>
    <submittedName>
        <fullName evidence="2">Putative lipoprotein</fullName>
    </submittedName>
</protein>
<dbReference type="PROSITE" id="PS51257">
    <property type="entry name" value="PROKAR_LIPOPROTEIN"/>
    <property type="match status" value="1"/>
</dbReference>
<gene>
    <name evidence="2" type="ORF">SAMN06269173_104537</name>
</gene>
<evidence type="ECO:0000313" key="3">
    <source>
        <dbReference type="Proteomes" id="UP000198310"/>
    </source>
</evidence>
<feature type="signal peptide" evidence="1">
    <location>
        <begin position="1"/>
        <end position="28"/>
    </location>
</feature>
<dbReference type="PANTHER" id="PTHR38013:SF1">
    <property type="entry name" value="GLYCOPROTEIN_POLYSACCHARIDE METABOLISM"/>
    <property type="match status" value="1"/>
</dbReference>
<sequence>MKPPLLPALCVVSLLGACTATPSSPGGAGTTAPVVVTVKDSITGTVTYRERMALPASAVVRLQLQDVSRQDVAATVVDSVTIRPNGRQVPLAFTLRYDTARIQENVTYALQARIVADGQLLFINDVSYPVVTRGNPKQVQMVLRRAKN</sequence>
<keyword evidence="1" id="KW-0732">Signal</keyword>
<keyword evidence="2" id="KW-0449">Lipoprotein</keyword>
<dbReference type="Proteomes" id="UP000198310">
    <property type="component" value="Unassembled WGS sequence"/>
</dbReference>
<dbReference type="RefSeq" id="WP_089332879.1">
    <property type="nucleotide sequence ID" value="NZ_FZNS01000004.1"/>
</dbReference>
<dbReference type="InterPro" id="IPR039366">
    <property type="entry name" value="Pilotin"/>
</dbReference>
<dbReference type="EMBL" id="FZNS01000004">
    <property type="protein sequence ID" value="SNR64547.1"/>
    <property type="molecule type" value="Genomic_DNA"/>
</dbReference>
<reference evidence="3" key="1">
    <citation type="submission" date="2017-06" db="EMBL/GenBank/DDBJ databases">
        <authorList>
            <person name="Varghese N."/>
            <person name="Submissions S."/>
        </authorList>
    </citation>
    <scope>NUCLEOTIDE SEQUENCE [LARGE SCALE GENOMIC DNA]</scope>
    <source>
        <strain evidence="3">DSM 28041</strain>
    </source>
</reference>
<dbReference type="AlphaFoldDB" id="A0A238Y075"/>
<dbReference type="InterPro" id="IPR053196">
    <property type="entry name" value="Lipoprotein_YbaY-like"/>
</dbReference>
<evidence type="ECO:0000313" key="2">
    <source>
        <dbReference type="EMBL" id="SNR64547.1"/>
    </source>
</evidence>
<organism evidence="2 3">
    <name type="scientific">Hymenobacter mucosus</name>
    <dbReference type="NCBI Taxonomy" id="1411120"/>
    <lineage>
        <taxon>Bacteria</taxon>
        <taxon>Pseudomonadati</taxon>
        <taxon>Bacteroidota</taxon>
        <taxon>Cytophagia</taxon>
        <taxon>Cytophagales</taxon>
        <taxon>Hymenobacteraceae</taxon>
        <taxon>Hymenobacter</taxon>
    </lineage>
</organism>
<dbReference type="PANTHER" id="PTHR38013">
    <property type="entry name" value="GLYCOPROTEIN/POLYSACCHARIDE METABOLISM"/>
    <property type="match status" value="1"/>
</dbReference>
<keyword evidence="3" id="KW-1185">Reference proteome</keyword>
<dbReference type="Pfam" id="PF09619">
    <property type="entry name" value="YscW"/>
    <property type="match status" value="1"/>
</dbReference>